<organism evidence="2 3">
    <name type="scientific">Parashewanella curva</name>
    <dbReference type="NCBI Taxonomy" id="2338552"/>
    <lineage>
        <taxon>Bacteria</taxon>
        <taxon>Pseudomonadati</taxon>
        <taxon>Pseudomonadota</taxon>
        <taxon>Gammaproteobacteria</taxon>
        <taxon>Alteromonadales</taxon>
        <taxon>Shewanellaceae</taxon>
        <taxon>Parashewanella</taxon>
    </lineage>
</organism>
<reference evidence="2 3" key="1">
    <citation type="submission" date="2018-09" db="EMBL/GenBank/DDBJ databases">
        <title>Phylogeny of the Shewanellaceae, and recommendation for two new genera, Pseudoshewanella and Parashewanella.</title>
        <authorList>
            <person name="Wang G."/>
        </authorList>
    </citation>
    <scope>NUCLEOTIDE SEQUENCE [LARGE SCALE GENOMIC DNA]</scope>
    <source>
        <strain evidence="2 3">C51</strain>
    </source>
</reference>
<dbReference type="EMBL" id="QZEI01000041">
    <property type="protein sequence ID" value="RLV59192.1"/>
    <property type="molecule type" value="Genomic_DNA"/>
</dbReference>
<feature type="compositionally biased region" description="Acidic residues" evidence="1">
    <location>
        <begin position="53"/>
        <end position="62"/>
    </location>
</feature>
<feature type="region of interest" description="Disordered" evidence="1">
    <location>
        <begin position="45"/>
        <end position="64"/>
    </location>
</feature>
<evidence type="ECO:0000313" key="3">
    <source>
        <dbReference type="Proteomes" id="UP000281474"/>
    </source>
</evidence>
<dbReference type="AlphaFoldDB" id="A0A3L8PYN7"/>
<protein>
    <submittedName>
        <fullName evidence="2">Uncharacterized protein</fullName>
    </submittedName>
</protein>
<gene>
    <name evidence="2" type="ORF">D5018_13320</name>
</gene>
<evidence type="ECO:0000256" key="1">
    <source>
        <dbReference type="SAM" id="MobiDB-lite"/>
    </source>
</evidence>
<accession>A0A3L8PYN7</accession>
<name>A0A3L8PYN7_9GAMM</name>
<keyword evidence="3" id="KW-1185">Reference proteome</keyword>
<proteinExistence type="predicted"/>
<dbReference type="RefSeq" id="WP_121839491.1">
    <property type="nucleotide sequence ID" value="NZ_ML014790.1"/>
</dbReference>
<sequence>MAAITKDVLYPQQVGYGSTGGVDSAPQPQSLPNGDRKYQCTPNPLSRIKESDAESDTGEDSELIQHETKRLRRVLGKFMGVDPDTLKRDKDMCCPCWLLFSCLETKACDYFCLFCCWQQAKGREEK</sequence>
<evidence type="ECO:0000313" key="2">
    <source>
        <dbReference type="EMBL" id="RLV59192.1"/>
    </source>
</evidence>
<dbReference type="Proteomes" id="UP000281474">
    <property type="component" value="Unassembled WGS sequence"/>
</dbReference>
<comment type="caution">
    <text evidence="2">The sequence shown here is derived from an EMBL/GenBank/DDBJ whole genome shotgun (WGS) entry which is preliminary data.</text>
</comment>
<feature type="region of interest" description="Disordered" evidence="1">
    <location>
        <begin position="16"/>
        <end position="38"/>
    </location>
</feature>